<dbReference type="AlphaFoldDB" id="A0A6P6X888"/>
<dbReference type="CDD" id="cd14686">
    <property type="entry name" value="bZIP"/>
    <property type="match status" value="1"/>
</dbReference>
<dbReference type="Proteomes" id="UP001652660">
    <property type="component" value="Chromosome 4e"/>
</dbReference>
<keyword evidence="3" id="KW-1185">Reference proteome</keyword>
<dbReference type="PANTHER" id="PTHR35099">
    <property type="entry name" value="OS02G0182700 PROTEIN"/>
    <property type="match status" value="1"/>
</dbReference>
<feature type="coiled-coil region" evidence="1">
    <location>
        <begin position="130"/>
        <end position="178"/>
    </location>
</feature>
<feature type="region of interest" description="Disordered" evidence="2">
    <location>
        <begin position="95"/>
        <end position="120"/>
    </location>
</feature>
<sequence length="280" mass="30344">MSDEEWVKVATVDDTAVAELLVMLKQVKQPQPSPPPLPAKPALSLEWSVRQRRSKAVVVQAKKQAPRASPTTPLSWSGATSLSGGCVGGGCGSGGCSVDGGPEEESSRPYPLVRPSKRSGISRSKVIGTSENATNKRSRKKKTLAELKEEEDMLQKERRQLKRELATIRLNLEKERARNENFKRIKLELQAPPVVESGPTVKSDEAILDQHVQKMACVDPVPALLPAIIARNEEEGPVQPSAEVSCCEGNKELTASKFVLPDLNIPFEDNSSSDALCGVC</sequence>
<gene>
    <name evidence="4" type="primary">LOC113740226</name>
</gene>
<dbReference type="PANTHER" id="PTHR35099:SF2">
    <property type="entry name" value="OS02G0182700 PROTEIN"/>
    <property type="match status" value="1"/>
</dbReference>
<evidence type="ECO:0000313" key="3">
    <source>
        <dbReference type="Proteomes" id="UP001652660"/>
    </source>
</evidence>
<name>A0A6P6X888_COFAR</name>
<organism evidence="3 4">
    <name type="scientific">Coffea arabica</name>
    <name type="common">Arabian coffee</name>
    <dbReference type="NCBI Taxonomy" id="13443"/>
    <lineage>
        <taxon>Eukaryota</taxon>
        <taxon>Viridiplantae</taxon>
        <taxon>Streptophyta</taxon>
        <taxon>Embryophyta</taxon>
        <taxon>Tracheophyta</taxon>
        <taxon>Spermatophyta</taxon>
        <taxon>Magnoliopsida</taxon>
        <taxon>eudicotyledons</taxon>
        <taxon>Gunneridae</taxon>
        <taxon>Pentapetalae</taxon>
        <taxon>asterids</taxon>
        <taxon>lamiids</taxon>
        <taxon>Gentianales</taxon>
        <taxon>Rubiaceae</taxon>
        <taxon>Ixoroideae</taxon>
        <taxon>Gardenieae complex</taxon>
        <taxon>Bertiereae - Coffeeae clade</taxon>
        <taxon>Coffeeae</taxon>
        <taxon>Coffea</taxon>
    </lineage>
</organism>
<protein>
    <submittedName>
        <fullName evidence="4">Uncharacterized protein</fullName>
    </submittedName>
</protein>
<evidence type="ECO:0000256" key="2">
    <source>
        <dbReference type="SAM" id="MobiDB-lite"/>
    </source>
</evidence>
<reference evidence="3" key="1">
    <citation type="journal article" date="2025" name="Foods">
        <title>Unveiling the Microbial Signatures of Arabica Coffee Cherries: Insights into Ripeness Specific Diversity, Functional Traits, and Implications for Quality and Safety.</title>
        <authorList>
            <consortium name="RefSeq"/>
            <person name="Tenea G.N."/>
            <person name="Cifuentes V."/>
            <person name="Reyes P."/>
            <person name="Cevallos-Vallejos M."/>
        </authorList>
    </citation>
    <scope>NUCLEOTIDE SEQUENCE [LARGE SCALE GENOMIC DNA]</scope>
</reference>
<dbReference type="GeneID" id="113740226"/>
<evidence type="ECO:0000256" key="1">
    <source>
        <dbReference type="SAM" id="Coils"/>
    </source>
</evidence>
<dbReference type="OrthoDB" id="1724644at2759"/>
<evidence type="ECO:0000313" key="4">
    <source>
        <dbReference type="RefSeq" id="XP_027123569.2"/>
    </source>
</evidence>
<keyword evidence="1" id="KW-0175">Coiled coil</keyword>
<proteinExistence type="predicted"/>
<accession>A0A6P6X888</accession>
<reference evidence="4" key="2">
    <citation type="submission" date="2025-08" db="UniProtKB">
        <authorList>
            <consortium name="RefSeq"/>
        </authorList>
    </citation>
    <scope>IDENTIFICATION</scope>
    <source>
        <tissue evidence="4">Leaves</tissue>
    </source>
</reference>
<dbReference type="RefSeq" id="XP_027123569.2">
    <property type="nucleotide sequence ID" value="XM_027267768.2"/>
</dbReference>